<dbReference type="KEGG" id="gsl:Gasu_62490"/>
<reference evidence="2" key="1">
    <citation type="journal article" date="2013" name="Science">
        <title>Gene transfer from bacteria and archaea facilitated evolution of an extremophilic eukaryote.</title>
        <authorList>
            <person name="Schonknecht G."/>
            <person name="Chen W.H."/>
            <person name="Ternes C.M."/>
            <person name="Barbier G.G."/>
            <person name="Shrestha R.P."/>
            <person name="Stanke M."/>
            <person name="Brautigam A."/>
            <person name="Baker B.J."/>
            <person name="Banfield J.F."/>
            <person name="Garavito R.M."/>
            <person name="Carr K."/>
            <person name="Wilkerson C."/>
            <person name="Rensing S.A."/>
            <person name="Gagneul D."/>
            <person name="Dickenson N.E."/>
            <person name="Oesterhelt C."/>
            <person name="Lercher M.J."/>
            <person name="Weber A.P."/>
        </authorList>
    </citation>
    <scope>NUCLEOTIDE SEQUENCE [LARGE SCALE GENOMIC DNA]</scope>
    <source>
        <strain evidence="2">074W</strain>
    </source>
</reference>
<dbReference type="AlphaFoldDB" id="M2WQN8"/>
<dbReference type="Proteomes" id="UP000030680">
    <property type="component" value="Unassembled WGS sequence"/>
</dbReference>
<accession>M2WQN8</accession>
<evidence type="ECO:0000313" key="1">
    <source>
        <dbReference type="EMBL" id="EME26105.1"/>
    </source>
</evidence>
<evidence type="ECO:0000313" key="2">
    <source>
        <dbReference type="Proteomes" id="UP000030680"/>
    </source>
</evidence>
<proteinExistence type="predicted"/>
<dbReference type="EMBL" id="KB454610">
    <property type="protein sequence ID" value="EME26105.1"/>
    <property type="molecule type" value="Genomic_DNA"/>
</dbReference>
<name>M2WQN8_GALSU</name>
<dbReference type="GeneID" id="17085088"/>
<gene>
    <name evidence="1" type="ORF">Gasu_62490</name>
</gene>
<keyword evidence="2" id="KW-1185">Reference proteome</keyword>
<dbReference type="Gramene" id="EME26105">
    <property type="protein sequence ID" value="EME26105"/>
    <property type="gene ID" value="Gasu_62490"/>
</dbReference>
<dbReference type="RefSeq" id="XP_005702625.1">
    <property type="nucleotide sequence ID" value="XM_005702568.1"/>
</dbReference>
<organism evidence="1 2">
    <name type="scientific">Galdieria sulphuraria</name>
    <name type="common">Red alga</name>
    <dbReference type="NCBI Taxonomy" id="130081"/>
    <lineage>
        <taxon>Eukaryota</taxon>
        <taxon>Rhodophyta</taxon>
        <taxon>Bangiophyceae</taxon>
        <taxon>Galdieriales</taxon>
        <taxon>Galdieriaceae</taxon>
        <taxon>Galdieria</taxon>
    </lineage>
</organism>
<protein>
    <submittedName>
        <fullName evidence="1">Uncharacterized protein</fullName>
    </submittedName>
</protein>
<sequence>MVFNVFEVTVTQQQHHSQAHSILERILSMVSGTSCSESLFSIKEHWYNVLNKVHFDKFPIVFADAAYLVQFIAKYPADSLL</sequence>